<reference evidence="1" key="1">
    <citation type="submission" date="2023-06" db="EMBL/GenBank/DDBJ databases">
        <title>Draft Genome Sequences of Representative Paenibacillus Polymyxa, Bacillus cereus, Fictibacillus sp., and Brevibacillus agri Strains Isolated from Amazonian Dark Earth.</title>
        <authorList>
            <person name="Pellegrinetti T.A."/>
            <person name="Cunha I.C.M."/>
            <person name="Chaves M.G."/>
            <person name="Freitas A.S."/>
            <person name="Silva A.V.R."/>
            <person name="Tsai S.M."/>
            <person name="Mendes L.W."/>
        </authorList>
    </citation>
    <scope>NUCLEOTIDE SEQUENCE</scope>
    <source>
        <strain evidence="1">CENA-BCM004</strain>
    </source>
</reference>
<evidence type="ECO:0000313" key="1">
    <source>
        <dbReference type="EMBL" id="MDN4073635.1"/>
    </source>
</evidence>
<comment type="caution">
    <text evidence="1">The sequence shown here is derived from an EMBL/GenBank/DDBJ whole genome shotgun (WGS) entry which is preliminary data.</text>
</comment>
<sequence>MAWQILSAPVTVEKVTVKLYDETIEGFAVGYHQAVYQSHGMVFLTPIIEWFEGVAVAENSGLVLAEDYDEDLTAATVKKLHVKLNGFTGWQLINQIAQNVRETVNFDLMPGRN</sequence>
<dbReference type="RefSeq" id="WP_290399742.1">
    <property type="nucleotide sequence ID" value="NZ_JAUHLN010000002.1"/>
</dbReference>
<keyword evidence="2" id="KW-1185">Reference proteome</keyword>
<proteinExistence type="predicted"/>
<gene>
    <name evidence="1" type="ORF">QYF49_11550</name>
</gene>
<dbReference type="EMBL" id="JAUHLN010000002">
    <property type="protein sequence ID" value="MDN4073635.1"/>
    <property type="molecule type" value="Genomic_DNA"/>
</dbReference>
<dbReference type="Proteomes" id="UP001168694">
    <property type="component" value="Unassembled WGS sequence"/>
</dbReference>
<organism evidence="1 2">
    <name type="scientific">Fictibacillus terranigra</name>
    <dbReference type="NCBI Taxonomy" id="3058424"/>
    <lineage>
        <taxon>Bacteria</taxon>
        <taxon>Bacillati</taxon>
        <taxon>Bacillota</taxon>
        <taxon>Bacilli</taxon>
        <taxon>Bacillales</taxon>
        <taxon>Fictibacillaceae</taxon>
        <taxon>Fictibacillus</taxon>
    </lineage>
</organism>
<evidence type="ECO:0000313" key="2">
    <source>
        <dbReference type="Proteomes" id="UP001168694"/>
    </source>
</evidence>
<protein>
    <submittedName>
        <fullName evidence="1">Uncharacterized protein</fullName>
    </submittedName>
</protein>
<name>A0ABT8E6V5_9BACL</name>
<accession>A0ABT8E6V5</accession>